<dbReference type="AlphaFoldDB" id="I0ETG8"/>
<dbReference type="STRING" id="1163745.HCD_06175"/>
<proteinExistence type="predicted"/>
<keyword evidence="2" id="KW-1185">Reference proteome</keyword>
<evidence type="ECO:0000313" key="1">
    <source>
        <dbReference type="EMBL" id="AFI06237.1"/>
    </source>
</evidence>
<gene>
    <name evidence="1" type="ordered locus">HCD_06175</name>
</gene>
<reference evidence="1 2" key="1">
    <citation type="journal article" date="2013" name="PLoS ONE">
        <title>Sequence Divergence and Conservation in Genomes ofHelicobacter cetorum Strains from a Dolphin and a Whale.</title>
        <authorList>
            <person name="Kersulyte D."/>
            <person name="Rossi M."/>
            <person name="Berg D.E."/>
        </authorList>
    </citation>
    <scope>NUCLEOTIDE SEQUENCE [LARGE SCALE GENOMIC DNA]</scope>
    <source>
        <strain evidence="1 2">MIT 99-5656</strain>
    </source>
</reference>
<dbReference type="KEGG" id="hcm:HCD_06175"/>
<name>I0ETG8_HELCM</name>
<dbReference type="HOGENOM" id="CLU_1822663_0_0_7"/>
<dbReference type="SUPFAM" id="SSF56731">
    <property type="entry name" value="DNA primase core"/>
    <property type="match status" value="1"/>
</dbReference>
<accession>I0ETG8</accession>
<dbReference type="OrthoDB" id="9803773at2"/>
<dbReference type="Pfam" id="PF13155">
    <property type="entry name" value="Toprim_2"/>
    <property type="match status" value="1"/>
</dbReference>
<dbReference type="Proteomes" id="UP000005013">
    <property type="component" value="Chromosome"/>
</dbReference>
<dbReference type="PATRIC" id="fig|1163745.3.peg.1306"/>
<sequence length="141" mass="16453">MAYEFFNYNFAVCCLGTAFTKEHLFLLKKQNVEICFSLDNDKAGMDASIRAIELCLNYGFTNISVIKIKDKSYKDMGEFLEKNKKPLLTKTHAFKFYCAYLLRSELNTEQKDINYKRILKNINPLSPFMTLKIPLKSYCKV</sequence>
<evidence type="ECO:0000313" key="2">
    <source>
        <dbReference type="Proteomes" id="UP000005013"/>
    </source>
</evidence>
<dbReference type="InterPro" id="IPR034151">
    <property type="entry name" value="TOPRIM_DnaG_bac"/>
</dbReference>
<dbReference type="Gene3D" id="3.40.1360.10">
    <property type="match status" value="1"/>
</dbReference>
<dbReference type="EMBL" id="CP003481">
    <property type="protein sequence ID" value="AFI06237.1"/>
    <property type="molecule type" value="Genomic_DNA"/>
</dbReference>
<protein>
    <submittedName>
        <fullName evidence="1">DNA primase DNA G</fullName>
    </submittedName>
</protein>
<dbReference type="CDD" id="cd03364">
    <property type="entry name" value="TOPRIM_DnaG_primases"/>
    <property type="match status" value="1"/>
</dbReference>
<organism evidence="1 2">
    <name type="scientific">Helicobacter cetorum (strain ATCC BAA-540 / CCUG 52418 / MIT 99-5656)</name>
    <dbReference type="NCBI Taxonomy" id="1163745"/>
    <lineage>
        <taxon>Bacteria</taxon>
        <taxon>Pseudomonadati</taxon>
        <taxon>Campylobacterota</taxon>
        <taxon>Epsilonproteobacteria</taxon>
        <taxon>Campylobacterales</taxon>
        <taxon>Helicobacteraceae</taxon>
        <taxon>Helicobacter</taxon>
    </lineage>
</organism>